<feature type="non-terminal residue" evidence="5">
    <location>
        <position position="1"/>
    </location>
</feature>
<comment type="caution">
    <text evidence="5">The sequence shown here is derived from an EMBL/GenBank/DDBJ whole genome shotgun (WGS) entry which is preliminary data.</text>
</comment>
<evidence type="ECO:0000256" key="3">
    <source>
        <dbReference type="PIRSR" id="PIRSR000915-2"/>
    </source>
</evidence>
<keyword evidence="4" id="KW-0479">Metal-binding</keyword>
<evidence type="ECO:0000256" key="4">
    <source>
        <dbReference type="PIRSR" id="PIRSR000915-3"/>
    </source>
</evidence>
<keyword evidence="6" id="KW-1185">Reference proteome</keyword>
<dbReference type="NCBIfam" id="TIGR01452">
    <property type="entry name" value="PGP_euk"/>
    <property type="match status" value="1"/>
</dbReference>
<dbReference type="PANTHER" id="PTHR19288:SF93">
    <property type="entry name" value="FI11325P-RELATED"/>
    <property type="match status" value="1"/>
</dbReference>
<dbReference type="Proteomes" id="UP001432027">
    <property type="component" value="Unassembled WGS sequence"/>
</dbReference>
<gene>
    <name evidence="5" type="ORF">PENTCL1PPCAC_1653</name>
</gene>
<feature type="binding site" evidence="4">
    <location>
        <position position="257"/>
    </location>
    <ligand>
        <name>Mg(2+)</name>
        <dbReference type="ChEBI" id="CHEBI:18420"/>
    </ligand>
</feature>
<evidence type="ECO:0008006" key="7">
    <source>
        <dbReference type="Google" id="ProtNLM"/>
    </source>
</evidence>
<keyword evidence="4" id="KW-0460">Magnesium</keyword>
<dbReference type="Pfam" id="PF13344">
    <property type="entry name" value="Hydrolase_6"/>
    <property type="match status" value="1"/>
</dbReference>
<dbReference type="PANTHER" id="PTHR19288">
    <property type="entry name" value="4-NITROPHENYLPHOSPHATASE-RELATED"/>
    <property type="match status" value="1"/>
</dbReference>
<evidence type="ECO:0000313" key="5">
    <source>
        <dbReference type="EMBL" id="GMS79478.1"/>
    </source>
</evidence>
<evidence type="ECO:0000256" key="2">
    <source>
        <dbReference type="PIRSR" id="PIRSR000915-1"/>
    </source>
</evidence>
<dbReference type="PIRSF" id="PIRSF000915">
    <property type="entry name" value="PGP-type_phosphatase"/>
    <property type="match status" value="1"/>
</dbReference>
<comment type="cofactor">
    <cofactor evidence="4">
        <name>Mg(2+)</name>
        <dbReference type="ChEBI" id="CHEBI:18420"/>
    </cofactor>
    <text evidence="4">Divalent metal ions. Mg(2+) is the most effective.</text>
</comment>
<protein>
    <recommendedName>
        <fullName evidence="7">Hydrolase</fullName>
    </recommendedName>
</protein>
<feature type="binding site" evidence="3">
    <location>
        <position position="232"/>
    </location>
    <ligand>
        <name>substrate</name>
    </ligand>
</feature>
<dbReference type="GO" id="GO:0005737">
    <property type="term" value="C:cytoplasm"/>
    <property type="evidence" value="ECO:0007669"/>
    <property type="project" value="TreeGrafter"/>
</dbReference>
<dbReference type="InterPro" id="IPR006349">
    <property type="entry name" value="PGP_euk"/>
</dbReference>
<dbReference type="SUPFAM" id="SSF56784">
    <property type="entry name" value="HAD-like"/>
    <property type="match status" value="1"/>
</dbReference>
<organism evidence="5 6">
    <name type="scientific">Pristionchus entomophagus</name>
    <dbReference type="NCBI Taxonomy" id="358040"/>
    <lineage>
        <taxon>Eukaryota</taxon>
        <taxon>Metazoa</taxon>
        <taxon>Ecdysozoa</taxon>
        <taxon>Nematoda</taxon>
        <taxon>Chromadorea</taxon>
        <taxon>Rhabditida</taxon>
        <taxon>Rhabditina</taxon>
        <taxon>Diplogasteromorpha</taxon>
        <taxon>Diplogasteroidea</taxon>
        <taxon>Neodiplogasteridae</taxon>
        <taxon>Pristionchus</taxon>
    </lineage>
</organism>
<sequence>NSIPLSHCRDGMARALPVPELDDPLKYETYLFDADGVLWRSNDPVPGAIRFINELMERGKRVYIVTNNSTKTTSEYTRKVTTLGFAKINEENIISPNVVMVDYFRRNPDLMSKSVYTIASSGVVQTLRKELKVETFGDGPDPVHPSISSPSYPVDIHLREVSAVVVGFDVHFSYTKIMKAANYLRDPLCGFIITNEDSSFPGPKNIVVPGTGCLTASIRVCSLPRVPVVMGKPGEEMERYLRGIIDVHPEKTVLFGDRLDTDMMMGNRLGVVTCWLRTGVNAQDDVERAVKE</sequence>
<dbReference type="AlphaFoldDB" id="A0AAV5SBE6"/>
<feature type="active site" description="Nucleophile" evidence="2">
    <location>
        <position position="33"/>
    </location>
</feature>
<dbReference type="GO" id="GO:0046872">
    <property type="term" value="F:metal ion binding"/>
    <property type="evidence" value="ECO:0007669"/>
    <property type="project" value="UniProtKB-KW"/>
</dbReference>
<accession>A0AAV5SBE6</accession>
<evidence type="ECO:0000256" key="1">
    <source>
        <dbReference type="ARBA" id="ARBA00022801"/>
    </source>
</evidence>
<feature type="binding site" evidence="4">
    <location>
        <position position="33"/>
    </location>
    <ligand>
        <name>Mg(2+)</name>
        <dbReference type="ChEBI" id="CHEBI:18420"/>
    </ligand>
</feature>
<proteinExistence type="predicted"/>
<reference evidence="5" key="1">
    <citation type="submission" date="2023-10" db="EMBL/GenBank/DDBJ databases">
        <title>Genome assembly of Pristionchus species.</title>
        <authorList>
            <person name="Yoshida K."/>
            <person name="Sommer R.J."/>
        </authorList>
    </citation>
    <scope>NUCLEOTIDE SEQUENCE</scope>
    <source>
        <strain evidence="5">RS0144</strain>
    </source>
</reference>
<feature type="binding site" evidence="4">
    <location>
        <position position="35"/>
    </location>
    <ligand>
        <name>Mg(2+)</name>
        <dbReference type="ChEBI" id="CHEBI:18420"/>
    </ligand>
</feature>
<name>A0AAV5SBE6_9BILA</name>
<dbReference type="InterPro" id="IPR006357">
    <property type="entry name" value="HAD-SF_hydro_IIA"/>
</dbReference>
<dbReference type="Pfam" id="PF13242">
    <property type="entry name" value="Hydrolase_like"/>
    <property type="match status" value="1"/>
</dbReference>
<feature type="non-terminal residue" evidence="5">
    <location>
        <position position="292"/>
    </location>
</feature>
<evidence type="ECO:0000313" key="6">
    <source>
        <dbReference type="Proteomes" id="UP001432027"/>
    </source>
</evidence>
<dbReference type="InterPro" id="IPR036412">
    <property type="entry name" value="HAD-like_sf"/>
</dbReference>
<dbReference type="InterPro" id="IPR023214">
    <property type="entry name" value="HAD_sf"/>
</dbReference>
<dbReference type="NCBIfam" id="TIGR01460">
    <property type="entry name" value="HAD-SF-IIA"/>
    <property type="match status" value="1"/>
</dbReference>
<feature type="active site" description="Proton donor" evidence="2">
    <location>
        <position position="35"/>
    </location>
</feature>
<dbReference type="GO" id="GO:0016791">
    <property type="term" value="F:phosphatase activity"/>
    <property type="evidence" value="ECO:0007669"/>
    <property type="project" value="InterPro"/>
</dbReference>
<dbReference type="Gene3D" id="3.40.50.1000">
    <property type="entry name" value="HAD superfamily/HAD-like"/>
    <property type="match status" value="2"/>
</dbReference>
<keyword evidence="1" id="KW-0378">Hydrolase</keyword>
<dbReference type="EMBL" id="BTSX01000001">
    <property type="protein sequence ID" value="GMS79478.1"/>
    <property type="molecule type" value="Genomic_DNA"/>
</dbReference>